<evidence type="ECO:0000313" key="2">
    <source>
        <dbReference type="Proteomes" id="UP000546200"/>
    </source>
</evidence>
<keyword evidence="2" id="KW-1185">Reference proteome</keyword>
<protein>
    <submittedName>
        <fullName evidence="1">Uncharacterized protein</fullName>
    </submittedName>
</protein>
<dbReference type="AlphaFoldDB" id="A0A7W9BE32"/>
<gene>
    <name evidence="1" type="ORF">FHS94_002272</name>
</gene>
<reference evidence="1 2" key="1">
    <citation type="submission" date="2020-08" db="EMBL/GenBank/DDBJ databases">
        <title>Genomic Encyclopedia of Type Strains, Phase IV (KMG-IV): sequencing the most valuable type-strain genomes for metagenomic binning, comparative biology and taxonomic classification.</title>
        <authorList>
            <person name="Goeker M."/>
        </authorList>
    </citation>
    <scope>NUCLEOTIDE SEQUENCE [LARGE SCALE GENOMIC DNA]</scope>
    <source>
        <strain evidence="1 2">DSM 100044</strain>
    </source>
</reference>
<dbReference type="Proteomes" id="UP000546200">
    <property type="component" value="Unassembled WGS sequence"/>
</dbReference>
<name>A0A7W9BE32_9SPHN</name>
<organism evidence="1 2">
    <name type="scientific">Sphingomonas aerophila</name>
    <dbReference type="NCBI Taxonomy" id="1344948"/>
    <lineage>
        <taxon>Bacteria</taxon>
        <taxon>Pseudomonadati</taxon>
        <taxon>Pseudomonadota</taxon>
        <taxon>Alphaproteobacteria</taxon>
        <taxon>Sphingomonadales</taxon>
        <taxon>Sphingomonadaceae</taxon>
        <taxon>Sphingomonas</taxon>
    </lineage>
</organism>
<comment type="caution">
    <text evidence="1">The sequence shown here is derived from an EMBL/GenBank/DDBJ whole genome shotgun (WGS) entry which is preliminary data.</text>
</comment>
<evidence type="ECO:0000313" key="1">
    <source>
        <dbReference type="EMBL" id="MBB5715426.1"/>
    </source>
</evidence>
<dbReference type="EMBL" id="JACIJK010000006">
    <property type="protein sequence ID" value="MBB5715426.1"/>
    <property type="molecule type" value="Genomic_DNA"/>
</dbReference>
<accession>A0A7W9BE32</accession>
<sequence length="91" mass="9745">MPCQHVSMPGGGTAIVCTSRTRQRCACGRPATLLCDWTVERQRSGTCDKPLCRTCSTSPAPDKDLCAAHATEFTRWAAARAAKPPVEGLLL</sequence>
<proteinExistence type="predicted"/>